<dbReference type="Pfam" id="PF00226">
    <property type="entry name" value="DnaJ"/>
    <property type="match status" value="1"/>
</dbReference>
<dbReference type="PANTHER" id="PTHR21454:SF47">
    <property type="entry name" value="DNAJ HEAT SHOCK N-TERMINAL DOMAIN-CONTAINING PROTEIN"/>
    <property type="match status" value="1"/>
</dbReference>
<reference evidence="2 3" key="1">
    <citation type="submission" date="2018-09" db="EMBL/GenBank/DDBJ databases">
        <title>A high-quality reference genome of wild soybean provides a powerful tool to mine soybean genomes.</title>
        <authorList>
            <person name="Xie M."/>
            <person name="Chung C.Y.L."/>
            <person name="Li M.-W."/>
            <person name="Wong F.-L."/>
            <person name="Chan T.-F."/>
            <person name="Lam H.-M."/>
        </authorList>
    </citation>
    <scope>NUCLEOTIDE SEQUENCE [LARGE SCALE GENOMIC DNA]</scope>
    <source>
        <strain evidence="3">cv. W05</strain>
        <tissue evidence="2">Hypocotyl of etiolated seedlings</tissue>
    </source>
</reference>
<dbReference type="SUPFAM" id="SSF46565">
    <property type="entry name" value="Chaperone J-domain"/>
    <property type="match status" value="1"/>
</dbReference>
<dbReference type="CDD" id="cd06257">
    <property type="entry name" value="DnaJ"/>
    <property type="match status" value="1"/>
</dbReference>
<proteinExistence type="predicted"/>
<dbReference type="SUPFAM" id="SSF144217">
    <property type="entry name" value="CSL zinc finger"/>
    <property type="match status" value="1"/>
</dbReference>
<dbReference type="InterPro" id="IPR036869">
    <property type="entry name" value="J_dom_sf"/>
</dbReference>
<gene>
    <name evidence="2" type="ORF">D0Y65_034325</name>
</gene>
<dbReference type="InterPro" id="IPR036671">
    <property type="entry name" value="DPH_MB_sf"/>
</dbReference>
<feature type="domain" description="J" evidence="1">
    <location>
        <begin position="11"/>
        <end position="89"/>
    </location>
</feature>
<keyword evidence="3" id="KW-1185">Reference proteome</keyword>
<dbReference type="PROSITE" id="PS50076">
    <property type="entry name" value="DNAJ_2"/>
    <property type="match status" value="1"/>
</dbReference>
<dbReference type="Proteomes" id="UP000289340">
    <property type="component" value="Chromosome 12"/>
</dbReference>
<dbReference type="InterPro" id="IPR044248">
    <property type="entry name" value="DPH3/4-like"/>
</dbReference>
<evidence type="ECO:0000313" key="2">
    <source>
        <dbReference type="EMBL" id="RZB75773.1"/>
    </source>
</evidence>
<dbReference type="GO" id="GO:0017183">
    <property type="term" value="P:protein histidyl modification to diphthamide"/>
    <property type="evidence" value="ECO:0007669"/>
    <property type="project" value="InterPro"/>
</dbReference>
<dbReference type="PANTHER" id="PTHR21454">
    <property type="entry name" value="DPH3 HOMOLOG-RELATED"/>
    <property type="match status" value="1"/>
</dbReference>
<dbReference type="GO" id="GO:0046872">
    <property type="term" value="F:metal ion binding"/>
    <property type="evidence" value="ECO:0007669"/>
    <property type="project" value="InterPro"/>
</dbReference>
<dbReference type="Gene3D" id="3.10.660.10">
    <property type="entry name" value="DPH Zinc finger"/>
    <property type="match status" value="1"/>
</dbReference>
<evidence type="ECO:0000259" key="1">
    <source>
        <dbReference type="PROSITE" id="PS50076"/>
    </source>
</evidence>
<accession>A0A445HPZ4</accession>
<sequence length="110" mass="12698">MLLDKNDIQETHYEVLHVKEHANYEEIRAGYRSVVLSLHPDRLLKTSKTSSSNQTTREISQNLSLRKDVLAADVAEDLSLQDMMIEDDGEALELFYQCRCGDYFSVDSWN</sequence>
<dbReference type="AlphaFoldDB" id="A0A445HPZ4"/>
<name>A0A445HPZ4_GLYSO</name>
<dbReference type="InterPro" id="IPR001623">
    <property type="entry name" value="DnaJ_domain"/>
</dbReference>
<comment type="caution">
    <text evidence="2">The sequence shown here is derived from an EMBL/GenBank/DDBJ whole genome shotgun (WGS) entry which is preliminary data.</text>
</comment>
<protein>
    <recommendedName>
        <fullName evidence="1">J domain-containing protein</fullName>
    </recommendedName>
</protein>
<dbReference type="Gene3D" id="1.10.287.110">
    <property type="entry name" value="DnaJ domain"/>
    <property type="match status" value="1"/>
</dbReference>
<dbReference type="EMBL" id="QZWG01000012">
    <property type="protein sequence ID" value="RZB75773.1"/>
    <property type="molecule type" value="Genomic_DNA"/>
</dbReference>
<dbReference type="GO" id="GO:0005829">
    <property type="term" value="C:cytosol"/>
    <property type="evidence" value="ECO:0007669"/>
    <property type="project" value="TreeGrafter"/>
</dbReference>
<organism evidence="2 3">
    <name type="scientific">Glycine soja</name>
    <name type="common">Wild soybean</name>
    <dbReference type="NCBI Taxonomy" id="3848"/>
    <lineage>
        <taxon>Eukaryota</taxon>
        <taxon>Viridiplantae</taxon>
        <taxon>Streptophyta</taxon>
        <taxon>Embryophyta</taxon>
        <taxon>Tracheophyta</taxon>
        <taxon>Spermatophyta</taxon>
        <taxon>Magnoliopsida</taxon>
        <taxon>eudicotyledons</taxon>
        <taxon>Gunneridae</taxon>
        <taxon>Pentapetalae</taxon>
        <taxon>rosids</taxon>
        <taxon>fabids</taxon>
        <taxon>Fabales</taxon>
        <taxon>Fabaceae</taxon>
        <taxon>Papilionoideae</taxon>
        <taxon>50 kb inversion clade</taxon>
        <taxon>NPAAA clade</taxon>
        <taxon>indigoferoid/millettioid clade</taxon>
        <taxon>Phaseoleae</taxon>
        <taxon>Glycine</taxon>
        <taxon>Glycine subgen. Soja</taxon>
    </lineage>
</organism>
<evidence type="ECO:0000313" key="3">
    <source>
        <dbReference type="Proteomes" id="UP000289340"/>
    </source>
</evidence>